<dbReference type="InterPro" id="IPR011051">
    <property type="entry name" value="RmlC_Cupin_sf"/>
</dbReference>
<dbReference type="STRING" id="989370.AOQ71_17180"/>
<dbReference type="GO" id="GO:0046872">
    <property type="term" value="F:metal ion binding"/>
    <property type="evidence" value="ECO:0007669"/>
    <property type="project" value="UniProtKB-KW"/>
</dbReference>
<dbReference type="OrthoDB" id="8364666at2"/>
<dbReference type="RefSeq" id="WP_057748265.1">
    <property type="nucleotide sequence ID" value="NZ_LJYG01000070.1"/>
</dbReference>
<evidence type="ECO:0000256" key="1">
    <source>
        <dbReference type="ARBA" id="ARBA00022723"/>
    </source>
</evidence>
<dbReference type="InterPro" id="IPR051610">
    <property type="entry name" value="GPI/OXD"/>
</dbReference>
<dbReference type="Proteomes" id="UP000051936">
    <property type="component" value="Unassembled WGS sequence"/>
</dbReference>
<evidence type="ECO:0000259" key="2">
    <source>
        <dbReference type="Pfam" id="PF07883"/>
    </source>
</evidence>
<dbReference type="PANTHER" id="PTHR35848">
    <property type="entry name" value="OXALATE-BINDING PROTEIN"/>
    <property type="match status" value="1"/>
</dbReference>
<dbReference type="InterPro" id="IPR013096">
    <property type="entry name" value="Cupin_2"/>
</dbReference>
<sequence>MYTKQIDRSLMRSEYGALVCRLLEHLPDDLSPEFGASVVEVIPGGAVDLHAHHEHELWVLISGEGEFEAGGRTRSVKDVTLFYMPPHQMHAIRNLSQESPLKFLSIWWD</sequence>
<dbReference type="InterPro" id="IPR014710">
    <property type="entry name" value="RmlC-like_jellyroll"/>
</dbReference>
<evidence type="ECO:0000313" key="3">
    <source>
        <dbReference type="EMBL" id="KRQ12138.1"/>
    </source>
</evidence>
<dbReference type="Gene3D" id="2.60.120.10">
    <property type="entry name" value="Jelly Rolls"/>
    <property type="match status" value="1"/>
</dbReference>
<gene>
    <name evidence="3" type="ORF">AOQ71_17180</name>
</gene>
<reference evidence="3 4" key="1">
    <citation type="submission" date="2015-09" db="EMBL/GenBank/DDBJ databases">
        <title>Draft Genome Sequence of Bradyrhizobium manausense Strain BR 3351T, a Novel Symbiotic Nitrogen-Fixing Alphaproteobacterium Isolated from Brazilian Amazon Rain Forest.</title>
        <authorList>
            <person name="De Araujo J.L."/>
            <person name="Zilli J.E."/>
        </authorList>
    </citation>
    <scope>NUCLEOTIDE SEQUENCE [LARGE SCALE GENOMIC DNA]</scope>
    <source>
        <strain evidence="3 4">BR3351</strain>
    </source>
</reference>
<evidence type="ECO:0000313" key="4">
    <source>
        <dbReference type="Proteomes" id="UP000051936"/>
    </source>
</evidence>
<protein>
    <recommendedName>
        <fullName evidence="2">Cupin type-2 domain-containing protein</fullName>
    </recommendedName>
</protein>
<organism evidence="3 4">
    <name type="scientific">Bradyrhizobium manausense</name>
    <dbReference type="NCBI Taxonomy" id="989370"/>
    <lineage>
        <taxon>Bacteria</taxon>
        <taxon>Pseudomonadati</taxon>
        <taxon>Pseudomonadota</taxon>
        <taxon>Alphaproteobacteria</taxon>
        <taxon>Hyphomicrobiales</taxon>
        <taxon>Nitrobacteraceae</taxon>
        <taxon>Bradyrhizobium</taxon>
    </lineage>
</organism>
<feature type="domain" description="Cupin type-2" evidence="2">
    <location>
        <begin position="38"/>
        <end position="107"/>
    </location>
</feature>
<dbReference type="Pfam" id="PF07883">
    <property type="entry name" value="Cupin_2"/>
    <property type="match status" value="1"/>
</dbReference>
<comment type="caution">
    <text evidence="3">The sequence shown here is derived from an EMBL/GenBank/DDBJ whole genome shotgun (WGS) entry which is preliminary data.</text>
</comment>
<dbReference type="EMBL" id="LJYG01000070">
    <property type="protein sequence ID" value="KRQ12138.1"/>
    <property type="molecule type" value="Genomic_DNA"/>
</dbReference>
<keyword evidence="4" id="KW-1185">Reference proteome</keyword>
<dbReference type="SUPFAM" id="SSF51182">
    <property type="entry name" value="RmlC-like cupins"/>
    <property type="match status" value="1"/>
</dbReference>
<proteinExistence type="predicted"/>
<name>A0A0R3DQT7_9BRAD</name>
<accession>A0A0R3DQT7</accession>
<keyword evidence="1" id="KW-0479">Metal-binding</keyword>
<dbReference type="PANTHER" id="PTHR35848:SF6">
    <property type="entry name" value="CUPIN TYPE-2 DOMAIN-CONTAINING PROTEIN"/>
    <property type="match status" value="1"/>
</dbReference>
<dbReference type="AlphaFoldDB" id="A0A0R3DQT7"/>